<dbReference type="OrthoDB" id="292843at2"/>
<organism evidence="1 2">
    <name type="scientific">Asanoa hainanensis</name>
    <dbReference type="NCBI Taxonomy" id="560556"/>
    <lineage>
        <taxon>Bacteria</taxon>
        <taxon>Bacillati</taxon>
        <taxon>Actinomycetota</taxon>
        <taxon>Actinomycetes</taxon>
        <taxon>Micromonosporales</taxon>
        <taxon>Micromonosporaceae</taxon>
        <taxon>Asanoa</taxon>
    </lineage>
</organism>
<name>A0A239N148_9ACTN</name>
<evidence type="ECO:0000313" key="1">
    <source>
        <dbReference type="EMBL" id="SNT47908.1"/>
    </source>
</evidence>
<dbReference type="SUPFAM" id="SSF48371">
    <property type="entry name" value="ARM repeat"/>
    <property type="match status" value="1"/>
</dbReference>
<dbReference type="Gene3D" id="1.25.10.10">
    <property type="entry name" value="Leucine-rich Repeat Variant"/>
    <property type="match status" value="3"/>
</dbReference>
<proteinExistence type="predicted"/>
<protein>
    <recommendedName>
        <fullName evidence="3">HEAT repeat</fullName>
    </recommendedName>
</protein>
<dbReference type="InterPro" id="IPR016024">
    <property type="entry name" value="ARM-type_fold"/>
</dbReference>
<evidence type="ECO:0008006" key="3">
    <source>
        <dbReference type="Google" id="ProtNLM"/>
    </source>
</evidence>
<reference evidence="1 2" key="1">
    <citation type="submission" date="2017-06" db="EMBL/GenBank/DDBJ databases">
        <authorList>
            <person name="Kim H.J."/>
            <person name="Triplett B.A."/>
        </authorList>
    </citation>
    <scope>NUCLEOTIDE SEQUENCE [LARGE SCALE GENOMIC DNA]</scope>
    <source>
        <strain evidence="1 2">CGMCC 4.5593</strain>
    </source>
</reference>
<sequence>MTGAGDLLAGVDEVGWGRMRHAYGPAADVPDLLRGLVAADPASREDALDALYAGVHHQGDVYACTVAVIPFLLRIAGDPGRPGRAEVVELLASIGGSDDPEAHTGHYRQARQAVSDAYPLWSMLVHDPDPQVRAAVPAVLPVRTEQATDRVGLLRGRFAVEQDPRVRVAMVDGVATLARQGTAAPALGEWLADLVAHDHDAQVRIAALTALQWVPGQAALSTVGVRAALDLIDAVYQQGTPVVEPAGFTTDTLVGSLRRLREHAAVGRQAPEAGRQVRAISDGLGDRVEDRVALLSTLLTSPDWERRTDAMFPASGLIKEWRGSFAPLVALIGGQLSDDHPELRSRATQVLENLGESARPAADSLFAALSRSSPEAHHSATDHELSWVVEWTHGLPTVGSALKTLAKAGDVRALPMLRWALERRQLPRDVGQLIGGFGTRAGDLLPIIRRRLRRLRHDERRDNLAYAVAAMGPAAAAAVPDLMKLPPSTAVIKAFAAIGPPAAPAMGWLRQQVAAADSSIACAAAEALHAVGGDANAALAVYERLLAGDEYDQRDAADGLGRLGPAAAAHAGQLRKLLRRKDPHGWLRLAVARALWQVAGETSTVIPVLERVWDANPHTRTAIAAVWSSMGPAAEVAKPLLEAELARSRRHNADTGGASSTQVVDDEDLLRACRAALTSIGA</sequence>
<gene>
    <name evidence="1" type="ORF">SAMN05421812_10736</name>
</gene>
<dbReference type="EMBL" id="FZPH01000007">
    <property type="protein sequence ID" value="SNT47908.1"/>
    <property type="molecule type" value="Genomic_DNA"/>
</dbReference>
<dbReference type="Proteomes" id="UP000198362">
    <property type="component" value="Unassembled WGS sequence"/>
</dbReference>
<keyword evidence="2" id="KW-1185">Reference proteome</keyword>
<dbReference type="InterPro" id="IPR011989">
    <property type="entry name" value="ARM-like"/>
</dbReference>
<dbReference type="RefSeq" id="WP_144022652.1">
    <property type="nucleotide sequence ID" value="NZ_FZPH01000007.1"/>
</dbReference>
<accession>A0A239N148</accession>
<dbReference type="AlphaFoldDB" id="A0A239N148"/>
<evidence type="ECO:0000313" key="2">
    <source>
        <dbReference type="Proteomes" id="UP000198362"/>
    </source>
</evidence>